<organism evidence="1 2">
    <name type="scientific">Paenibacillus albilobatus</name>
    <dbReference type="NCBI Taxonomy" id="2716884"/>
    <lineage>
        <taxon>Bacteria</taxon>
        <taxon>Bacillati</taxon>
        <taxon>Bacillota</taxon>
        <taxon>Bacilli</taxon>
        <taxon>Bacillales</taxon>
        <taxon>Paenibacillaceae</taxon>
        <taxon>Paenibacillus</taxon>
    </lineage>
</organism>
<evidence type="ECO:0000313" key="1">
    <source>
        <dbReference type="EMBL" id="GIO33131.1"/>
    </source>
</evidence>
<accession>A0A920CB42</accession>
<protein>
    <recommendedName>
        <fullName evidence="3">Phage tail protein</fullName>
    </recommendedName>
</protein>
<reference evidence="1" key="1">
    <citation type="submission" date="2021-03" db="EMBL/GenBank/DDBJ databases">
        <title>Antimicrobial resistance genes in bacteria isolated from Japanese honey, and their potential for conferring macrolide and lincosamide resistance in the American foulbrood pathogen Paenibacillus larvae.</title>
        <authorList>
            <person name="Okamoto M."/>
            <person name="Kumagai M."/>
            <person name="Kanamori H."/>
            <person name="Takamatsu D."/>
        </authorList>
    </citation>
    <scope>NUCLEOTIDE SEQUENCE</scope>
    <source>
        <strain evidence="1">J2TS6</strain>
    </source>
</reference>
<dbReference type="InterPro" id="IPR009734">
    <property type="entry name" value="Myoviridae_GpU"/>
</dbReference>
<evidence type="ECO:0008006" key="3">
    <source>
        <dbReference type="Google" id="ProtNLM"/>
    </source>
</evidence>
<name>A0A920CB42_9BACL</name>
<proteinExistence type="predicted"/>
<dbReference type="Proteomes" id="UP000679779">
    <property type="component" value="Unassembled WGS sequence"/>
</dbReference>
<dbReference type="EMBL" id="BORQ01000005">
    <property type="protein sequence ID" value="GIO33131.1"/>
    <property type="molecule type" value="Genomic_DNA"/>
</dbReference>
<gene>
    <name evidence="1" type="ORF">J2TS6_42720</name>
</gene>
<comment type="caution">
    <text evidence="1">The sequence shown here is derived from an EMBL/GenBank/DDBJ whole genome shotgun (WGS) entry which is preliminary data.</text>
</comment>
<dbReference type="AlphaFoldDB" id="A0A920CB42"/>
<evidence type="ECO:0000313" key="2">
    <source>
        <dbReference type="Proteomes" id="UP000679779"/>
    </source>
</evidence>
<dbReference type="Pfam" id="PF06995">
    <property type="entry name" value="Phage_P2_GpU"/>
    <property type="match status" value="1"/>
</dbReference>
<sequence>MIGLGALGDIVFISSMVKPVKVRTFDEFQRSSTDRWGNNEIHLKKPRSHFLGPGLDTISFTMTFDVALGMNPRKEMDKLLEYSRTGKVMPLQIGGKALGTGKWKITGLVQDWTSVDGKGRLLRAKLQVTLEEYV</sequence>
<keyword evidence="2" id="KW-1185">Reference proteome</keyword>
<dbReference type="RefSeq" id="WP_212958310.1">
    <property type="nucleotide sequence ID" value="NZ_BORQ01000005.1"/>
</dbReference>